<dbReference type="GO" id="GO:0061617">
    <property type="term" value="C:MICOS complex"/>
    <property type="evidence" value="ECO:0007669"/>
    <property type="project" value="UniProtKB-UniRule"/>
</dbReference>
<dbReference type="Proteomes" id="UP000694866">
    <property type="component" value="Unplaced"/>
</dbReference>
<dbReference type="RefSeq" id="XP_011299632.1">
    <property type="nucleotide sequence ID" value="XM_011301330.1"/>
</dbReference>
<evidence type="ECO:0000256" key="2">
    <source>
        <dbReference type="ARBA" id="ARBA00010904"/>
    </source>
</evidence>
<dbReference type="Pfam" id="PF09769">
    <property type="entry name" value="ApoO"/>
    <property type="match status" value="1"/>
</dbReference>
<dbReference type="OrthoDB" id="5973346at2759"/>
<dbReference type="CTD" id="41959"/>
<keyword evidence="3" id="KW-0812">Transmembrane</keyword>
<protein>
    <recommendedName>
        <fullName evidence="7">MICOS complex subunit</fullName>
    </recommendedName>
</protein>
<feature type="region of interest" description="Disordered" evidence="8">
    <location>
        <begin position="243"/>
        <end position="262"/>
    </location>
</feature>
<evidence type="ECO:0000313" key="9">
    <source>
        <dbReference type="Proteomes" id="UP000694866"/>
    </source>
</evidence>
<comment type="function">
    <text evidence="7">Component of the MICOS complex, a large protein complex of the mitochondrial inner membrane that plays crucial roles in the maintenance of crista junctions, inner membrane architecture, and formation of contact sites to the outer membrane.</text>
</comment>
<name>A0A9R1SYU2_9HYME</name>
<dbReference type="KEGG" id="fas:105264455"/>
<keyword evidence="9" id="KW-1185">Reference proteome</keyword>
<keyword evidence="6" id="KW-0472">Membrane</keyword>
<comment type="subunit">
    <text evidence="7">Component of the mitochondrial contact site and cristae organizing system (MICOS) complex.</text>
</comment>
<evidence type="ECO:0000256" key="8">
    <source>
        <dbReference type="SAM" id="MobiDB-lite"/>
    </source>
</evidence>
<dbReference type="InterPro" id="IPR033182">
    <property type="entry name" value="MIC26/MIC27_animal"/>
</dbReference>
<evidence type="ECO:0000256" key="7">
    <source>
        <dbReference type="RuleBase" id="RU363021"/>
    </source>
</evidence>
<dbReference type="PANTHER" id="PTHR14564">
    <property type="entry name" value="MICOS COMPLEX SUBUNIT MIC26 / MIC27 FAMILY MEMBER"/>
    <property type="match status" value="1"/>
</dbReference>
<gene>
    <name evidence="10" type="primary">Mic26-27</name>
</gene>
<keyword evidence="4" id="KW-1133">Transmembrane helix</keyword>
<dbReference type="GO" id="GO:0042407">
    <property type="term" value="P:cristae formation"/>
    <property type="evidence" value="ECO:0007669"/>
    <property type="project" value="InterPro"/>
</dbReference>
<comment type="similarity">
    <text evidence="2">Belongs to the apolipoprotein O/MICOS complex subunit Mic27 family.</text>
</comment>
<proteinExistence type="inferred from homology"/>
<organism evidence="9 10">
    <name type="scientific">Fopius arisanus</name>
    <dbReference type="NCBI Taxonomy" id="64838"/>
    <lineage>
        <taxon>Eukaryota</taxon>
        <taxon>Metazoa</taxon>
        <taxon>Ecdysozoa</taxon>
        <taxon>Arthropoda</taxon>
        <taxon>Hexapoda</taxon>
        <taxon>Insecta</taxon>
        <taxon>Pterygota</taxon>
        <taxon>Neoptera</taxon>
        <taxon>Endopterygota</taxon>
        <taxon>Hymenoptera</taxon>
        <taxon>Apocrita</taxon>
        <taxon>Ichneumonoidea</taxon>
        <taxon>Braconidae</taxon>
        <taxon>Opiinae</taxon>
        <taxon>Fopius</taxon>
    </lineage>
</organism>
<evidence type="ECO:0000256" key="6">
    <source>
        <dbReference type="ARBA" id="ARBA00023136"/>
    </source>
</evidence>
<dbReference type="GeneID" id="105264455"/>
<evidence type="ECO:0000256" key="1">
    <source>
        <dbReference type="ARBA" id="ARBA00004325"/>
    </source>
</evidence>
<keyword evidence="7" id="KW-0999">Mitochondrion inner membrane</keyword>
<evidence type="ECO:0000256" key="4">
    <source>
        <dbReference type="ARBA" id="ARBA00022989"/>
    </source>
</evidence>
<keyword evidence="5 7" id="KW-0496">Mitochondrion</keyword>
<reference evidence="10" key="1">
    <citation type="submission" date="2025-08" db="UniProtKB">
        <authorList>
            <consortium name="RefSeq"/>
        </authorList>
    </citation>
    <scope>IDENTIFICATION</scope>
    <source>
        <strain evidence="10">USDA-PBARC FA_bdor</strain>
        <tissue evidence="10">Whole organism</tissue>
    </source>
</reference>
<feature type="compositionally biased region" description="Basic and acidic residues" evidence="8">
    <location>
        <begin position="247"/>
        <end position="262"/>
    </location>
</feature>
<dbReference type="AlphaFoldDB" id="A0A9R1SYU2"/>
<evidence type="ECO:0000256" key="5">
    <source>
        <dbReference type="ARBA" id="ARBA00023128"/>
    </source>
</evidence>
<evidence type="ECO:0000313" key="10">
    <source>
        <dbReference type="RefSeq" id="XP_011299632.1"/>
    </source>
</evidence>
<evidence type="ECO:0000256" key="3">
    <source>
        <dbReference type="ARBA" id="ARBA00022692"/>
    </source>
</evidence>
<accession>A0A9R1SYU2</accession>
<sequence>MQGMKLKLLKKILMPGGLYAAVPLAKSQSTPSGKPGESSNEILPKTLIRPSELPIYVHDPPPDQQVQRANDQDSAGFLEHGFGAVRKNIQDILNEYNSVTSTVSDKFNTGIEHSQLMLDYLREETNTLPRLGAVAIGGLTGLIFSLRGGKFKRFVYTTTGALGVAAVCYPRQAEAGIMAAKHYANIAINFAYGVKPGEKQMEISWPELPSFQMPSSFSDIINIVSETGSSVASSIGSLAGNITEGVEEQKKSPETASIPKEK</sequence>
<dbReference type="InterPro" id="IPR019166">
    <property type="entry name" value="MIC26/MIC27"/>
</dbReference>
<comment type="subcellular location">
    <subcellularLocation>
        <location evidence="7">Mitochondrion inner membrane</location>
    </subcellularLocation>
    <subcellularLocation>
        <location evidence="1">Mitochondrion membrane</location>
    </subcellularLocation>
</comment>